<dbReference type="HOGENOM" id="CLU_1148713_0_0_1"/>
<dbReference type="EnsemblPlants" id="KEH19666">
    <property type="protein sequence ID" value="KEH19666"/>
    <property type="gene ID" value="MTR_8g466070"/>
</dbReference>
<gene>
    <name evidence="2" type="ordered locus">MTR_8g466070</name>
</gene>
<dbReference type="Proteomes" id="UP000002051">
    <property type="component" value="Chromosome 8"/>
</dbReference>
<keyword evidence="4" id="KW-1185">Reference proteome</keyword>
<dbReference type="InterPro" id="IPR026960">
    <property type="entry name" value="RVT-Znf"/>
</dbReference>
<reference evidence="2 4" key="1">
    <citation type="journal article" date="2011" name="Nature">
        <title>The Medicago genome provides insight into the evolution of rhizobial symbioses.</title>
        <authorList>
            <person name="Young N.D."/>
            <person name="Debelle F."/>
            <person name="Oldroyd G.E."/>
            <person name="Geurts R."/>
            <person name="Cannon S.B."/>
            <person name="Udvardi M.K."/>
            <person name="Benedito V.A."/>
            <person name="Mayer K.F."/>
            <person name="Gouzy J."/>
            <person name="Schoof H."/>
            <person name="Van de Peer Y."/>
            <person name="Proost S."/>
            <person name="Cook D.R."/>
            <person name="Meyers B.C."/>
            <person name="Spannagl M."/>
            <person name="Cheung F."/>
            <person name="De Mita S."/>
            <person name="Krishnakumar V."/>
            <person name="Gundlach H."/>
            <person name="Zhou S."/>
            <person name="Mudge J."/>
            <person name="Bharti A.K."/>
            <person name="Murray J.D."/>
            <person name="Naoumkina M.A."/>
            <person name="Rosen B."/>
            <person name="Silverstein K.A."/>
            <person name="Tang H."/>
            <person name="Rombauts S."/>
            <person name="Zhao P.X."/>
            <person name="Zhou P."/>
            <person name="Barbe V."/>
            <person name="Bardou P."/>
            <person name="Bechner M."/>
            <person name="Bellec A."/>
            <person name="Berger A."/>
            <person name="Berges H."/>
            <person name="Bidwell S."/>
            <person name="Bisseling T."/>
            <person name="Choisne N."/>
            <person name="Couloux A."/>
            <person name="Denny R."/>
            <person name="Deshpande S."/>
            <person name="Dai X."/>
            <person name="Doyle J.J."/>
            <person name="Dudez A.M."/>
            <person name="Farmer A.D."/>
            <person name="Fouteau S."/>
            <person name="Franken C."/>
            <person name="Gibelin C."/>
            <person name="Gish J."/>
            <person name="Goldstein S."/>
            <person name="Gonzalez A.J."/>
            <person name="Green P.J."/>
            <person name="Hallab A."/>
            <person name="Hartog M."/>
            <person name="Hua A."/>
            <person name="Humphray S.J."/>
            <person name="Jeong D.H."/>
            <person name="Jing Y."/>
            <person name="Jocker A."/>
            <person name="Kenton S.M."/>
            <person name="Kim D.J."/>
            <person name="Klee K."/>
            <person name="Lai H."/>
            <person name="Lang C."/>
            <person name="Lin S."/>
            <person name="Macmil S.L."/>
            <person name="Magdelenat G."/>
            <person name="Matthews L."/>
            <person name="McCorrison J."/>
            <person name="Monaghan E.L."/>
            <person name="Mun J.H."/>
            <person name="Najar F.Z."/>
            <person name="Nicholson C."/>
            <person name="Noirot C."/>
            <person name="O'Bleness M."/>
            <person name="Paule C.R."/>
            <person name="Poulain J."/>
            <person name="Prion F."/>
            <person name="Qin B."/>
            <person name="Qu C."/>
            <person name="Retzel E.F."/>
            <person name="Riddle C."/>
            <person name="Sallet E."/>
            <person name="Samain S."/>
            <person name="Samson N."/>
            <person name="Sanders I."/>
            <person name="Saurat O."/>
            <person name="Scarpelli C."/>
            <person name="Schiex T."/>
            <person name="Segurens B."/>
            <person name="Severin A.J."/>
            <person name="Sherrier D.J."/>
            <person name="Shi R."/>
            <person name="Sims S."/>
            <person name="Singer S.R."/>
            <person name="Sinharoy S."/>
            <person name="Sterck L."/>
            <person name="Viollet A."/>
            <person name="Wang B.B."/>
            <person name="Wang K."/>
            <person name="Wang M."/>
            <person name="Wang X."/>
            <person name="Warfsmann J."/>
            <person name="Weissenbach J."/>
            <person name="White D.D."/>
            <person name="White J.D."/>
            <person name="Wiley G.B."/>
            <person name="Wincker P."/>
            <person name="Xing Y."/>
            <person name="Yang L."/>
            <person name="Yao Z."/>
            <person name="Ying F."/>
            <person name="Zhai J."/>
            <person name="Zhou L."/>
            <person name="Zuber A."/>
            <person name="Denarie J."/>
            <person name="Dixon R.A."/>
            <person name="May G.D."/>
            <person name="Schwartz D.C."/>
            <person name="Rogers J."/>
            <person name="Quetier F."/>
            <person name="Town C.D."/>
            <person name="Roe B.A."/>
        </authorList>
    </citation>
    <scope>NUCLEOTIDE SEQUENCE [LARGE SCALE GENOMIC DNA]</scope>
    <source>
        <strain evidence="2">A17</strain>
        <strain evidence="3 4">cv. Jemalong A17</strain>
    </source>
</reference>
<accession>A0A072TR22</accession>
<name>A0A072TR22_MEDTR</name>
<protein>
    <recommendedName>
        <fullName evidence="1">Reverse transcriptase zinc-binding domain-containing protein</fullName>
    </recommendedName>
</protein>
<evidence type="ECO:0000313" key="4">
    <source>
        <dbReference type="Proteomes" id="UP000002051"/>
    </source>
</evidence>
<feature type="domain" description="Reverse transcriptase zinc-binding" evidence="1">
    <location>
        <begin position="142"/>
        <end position="229"/>
    </location>
</feature>
<evidence type="ECO:0000313" key="3">
    <source>
        <dbReference type="EnsemblPlants" id="KEH19666"/>
    </source>
</evidence>
<dbReference type="EMBL" id="CM001224">
    <property type="protein sequence ID" value="KEH19666.1"/>
    <property type="molecule type" value="Genomic_DNA"/>
</dbReference>
<evidence type="ECO:0000313" key="2">
    <source>
        <dbReference type="EMBL" id="KEH19666.1"/>
    </source>
</evidence>
<reference evidence="3" key="3">
    <citation type="submission" date="2015-04" db="UniProtKB">
        <authorList>
            <consortium name="EnsemblPlants"/>
        </authorList>
    </citation>
    <scope>IDENTIFICATION</scope>
    <source>
        <strain evidence="3">cv. Jemalong A17</strain>
    </source>
</reference>
<dbReference type="AlphaFoldDB" id="A0A072TR22"/>
<reference evidence="2 4" key="2">
    <citation type="journal article" date="2014" name="BMC Genomics">
        <title>An improved genome release (version Mt4.0) for the model legume Medicago truncatula.</title>
        <authorList>
            <person name="Tang H."/>
            <person name="Krishnakumar V."/>
            <person name="Bidwell S."/>
            <person name="Rosen B."/>
            <person name="Chan A."/>
            <person name="Zhou S."/>
            <person name="Gentzbittel L."/>
            <person name="Childs K.L."/>
            <person name="Yandell M."/>
            <person name="Gundlach H."/>
            <person name="Mayer K.F."/>
            <person name="Schwartz D.C."/>
            <person name="Town C.D."/>
        </authorList>
    </citation>
    <scope>GENOME REANNOTATION</scope>
    <source>
        <strain evidence="2">A17</strain>
        <strain evidence="3 4">cv. Jemalong A17</strain>
    </source>
</reference>
<proteinExistence type="predicted"/>
<sequence length="242" mass="28553">MYGHVERLAKEIKKGADSVEDVEAKLCQAYSLTGIPGAPVNRTLIYILTFDYPWECSENSSIWNIDRTQLSPFCQLVQFVNIRDSVMSLKDVWEDGRWNLQDLVTMIPTDIVHYIHQLPAPNNLDVRLQDAWTWKNVKKVEYTCLSGYYWLIQQNIDWNVNFNMNWLWRLKVPAKLQHFLWLCFHNALPINVRRHHCNMVASPSRTRCSSPIEDILYCLRDCLHSKELWLRLNMGHNNFSLN</sequence>
<dbReference type="Pfam" id="PF13966">
    <property type="entry name" value="zf-RVT"/>
    <property type="match status" value="1"/>
</dbReference>
<organism evidence="2 4">
    <name type="scientific">Medicago truncatula</name>
    <name type="common">Barrel medic</name>
    <name type="synonym">Medicago tribuloides</name>
    <dbReference type="NCBI Taxonomy" id="3880"/>
    <lineage>
        <taxon>Eukaryota</taxon>
        <taxon>Viridiplantae</taxon>
        <taxon>Streptophyta</taxon>
        <taxon>Embryophyta</taxon>
        <taxon>Tracheophyta</taxon>
        <taxon>Spermatophyta</taxon>
        <taxon>Magnoliopsida</taxon>
        <taxon>eudicotyledons</taxon>
        <taxon>Gunneridae</taxon>
        <taxon>Pentapetalae</taxon>
        <taxon>rosids</taxon>
        <taxon>fabids</taxon>
        <taxon>Fabales</taxon>
        <taxon>Fabaceae</taxon>
        <taxon>Papilionoideae</taxon>
        <taxon>50 kb inversion clade</taxon>
        <taxon>NPAAA clade</taxon>
        <taxon>Hologalegina</taxon>
        <taxon>IRL clade</taxon>
        <taxon>Trifolieae</taxon>
        <taxon>Medicago</taxon>
    </lineage>
</organism>
<evidence type="ECO:0000259" key="1">
    <source>
        <dbReference type="Pfam" id="PF13966"/>
    </source>
</evidence>